<dbReference type="Pfam" id="PF06241">
    <property type="entry name" value="Castor_Poll_mid"/>
    <property type="match status" value="1"/>
</dbReference>
<dbReference type="EMBL" id="APND01000003">
    <property type="protein sequence ID" value="MES1929723.1"/>
    <property type="molecule type" value="Genomic_DNA"/>
</dbReference>
<accession>A0ABV2B2W0</accession>
<keyword evidence="5" id="KW-0406">Ion transport</keyword>
<reference evidence="10 11" key="1">
    <citation type="submission" date="2013-03" db="EMBL/GenBank/DDBJ databases">
        <title>Salinisphaera dokdonensis CL-ES53 Genome Sequencing.</title>
        <authorList>
            <person name="Li C."/>
            <person name="Lai Q."/>
            <person name="Shao Z."/>
        </authorList>
    </citation>
    <scope>NUCLEOTIDE SEQUENCE [LARGE SCALE GENOMIC DNA]</scope>
    <source>
        <strain evidence="10 11">CL-ES53</strain>
    </source>
</reference>
<evidence type="ECO:0000256" key="3">
    <source>
        <dbReference type="ARBA" id="ARBA00022692"/>
    </source>
</evidence>
<keyword evidence="4 8" id="KW-1133">Transmembrane helix</keyword>
<feature type="domain" description="CASTOR/POLLUX/SYM8 ion channel conserved" evidence="9">
    <location>
        <begin position="285"/>
        <end position="380"/>
    </location>
</feature>
<feature type="transmembrane region" description="Helical" evidence="8">
    <location>
        <begin position="81"/>
        <end position="103"/>
    </location>
</feature>
<dbReference type="Gene3D" id="3.40.50.720">
    <property type="entry name" value="NAD(P)-binding Rossmann-like Domain"/>
    <property type="match status" value="2"/>
</dbReference>
<feature type="transmembrane region" description="Helical" evidence="8">
    <location>
        <begin position="27"/>
        <end position="46"/>
    </location>
</feature>
<proteinExistence type="predicted"/>
<evidence type="ECO:0000256" key="8">
    <source>
        <dbReference type="SAM" id="Phobius"/>
    </source>
</evidence>
<keyword evidence="2" id="KW-0813">Transport</keyword>
<evidence type="ECO:0000313" key="10">
    <source>
        <dbReference type="EMBL" id="MES1929723.1"/>
    </source>
</evidence>
<dbReference type="InterPro" id="IPR010420">
    <property type="entry name" value="CASTOR/POLLUX/SYM8_dom"/>
</dbReference>
<comment type="subcellular location">
    <subcellularLocation>
        <location evidence="1">Endomembrane system</location>
        <topology evidence="1">Multi-pass membrane protein</topology>
    </subcellularLocation>
</comment>
<protein>
    <submittedName>
        <fullName evidence="10">Ion channel DMI1</fullName>
    </submittedName>
</protein>
<evidence type="ECO:0000313" key="11">
    <source>
        <dbReference type="Proteomes" id="UP001460888"/>
    </source>
</evidence>
<gene>
    <name evidence="10" type="ORF">SADO_10714</name>
</gene>
<dbReference type="RefSeq" id="WP_353111227.1">
    <property type="nucleotide sequence ID" value="NZ_APND01000003.1"/>
</dbReference>
<keyword evidence="3 8" id="KW-0812">Transmembrane</keyword>
<evidence type="ECO:0000256" key="2">
    <source>
        <dbReference type="ARBA" id="ARBA00022448"/>
    </source>
</evidence>
<keyword evidence="11" id="KW-1185">Reference proteome</keyword>
<dbReference type="PANTHER" id="PTHR31563:SF10">
    <property type="entry name" value="ION CHANNEL POLLUX-RELATED"/>
    <property type="match status" value="1"/>
</dbReference>
<evidence type="ECO:0000259" key="9">
    <source>
        <dbReference type="Pfam" id="PF06241"/>
    </source>
</evidence>
<comment type="caution">
    <text evidence="10">The sequence shown here is derived from an EMBL/GenBank/DDBJ whole genome shotgun (WGS) entry which is preliminary data.</text>
</comment>
<organism evidence="10 11">
    <name type="scientific">Salinisphaera dokdonensis CL-ES53</name>
    <dbReference type="NCBI Taxonomy" id="1304272"/>
    <lineage>
        <taxon>Bacteria</taxon>
        <taxon>Pseudomonadati</taxon>
        <taxon>Pseudomonadota</taxon>
        <taxon>Gammaproteobacteria</taxon>
        <taxon>Salinisphaerales</taxon>
        <taxon>Salinisphaeraceae</taxon>
        <taxon>Salinisphaera</taxon>
    </lineage>
</organism>
<feature type="region of interest" description="Disordered" evidence="7">
    <location>
        <begin position="377"/>
        <end position="397"/>
    </location>
</feature>
<dbReference type="Proteomes" id="UP001460888">
    <property type="component" value="Unassembled WGS sequence"/>
</dbReference>
<evidence type="ECO:0000256" key="5">
    <source>
        <dbReference type="ARBA" id="ARBA00023065"/>
    </source>
</evidence>
<evidence type="ECO:0000256" key="6">
    <source>
        <dbReference type="ARBA" id="ARBA00023136"/>
    </source>
</evidence>
<keyword evidence="6 8" id="KW-0472">Membrane</keyword>
<dbReference type="PANTHER" id="PTHR31563">
    <property type="entry name" value="ION CHANNEL POLLUX-RELATED"/>
    <property type="match status" value="1"/>
</dbReference>
<dbReference type="InterPro" id="IPR044849">
    <property type="entry name" value="CASTOR/POLLUX/SYM8-like"/>
</dbReference>
<evidence type="ECO:0000256" key="1">
    <source>
        <dbReference type="ARBA" id="ARBA00004127"/>
    </source>
</evidence>
<name>A0ABV2B2W0_9GAMM</name>
<evidence type="ECO:0000256" key="4">
    <source>
        <dbReference type="ARBA" id="ARBA00022989"/>
    </source>
</evidence>
<sequence>MKLLARIRNLVQFQLEQFILRGPFSRLMVIAVAMGLIALGAGLLVYNAPTGQSYDDPGSAIWWAFLRLTDSGYLGDDEGSVLRVVSSLLTVAGVVLFVGALIATMTQWLNDTIETLEAGYTPIAKNNHVLILGWNNRTASMVEDLVQSEGRVARFLSRHGGRSLHIVILAERVTPALAQEIRDKLGRSFNMRQVTLRSGTPLRLDHLRRVDYLHAAVILLPTREFEAGSSPDELTIKTLMSAAHADDDTEAADMPLVVAEIFDADRLETARRAYPGPAEFIGTPQIISRLLAQNTRHRGLSHVYNELLSGGGQQIFVRECPELVGKRLIEVATCFADAVLLGVARDGTLLPLYADNDLTVAEQDRLAFIARDFEDCKPTRESDSSATGRTHESLAGETDTRRRRVLVLGWNQKVPSLLAEFDAYTRERVEVDVFSLLGTEERETMLRRKGVMLEHARVRHIEGDLTSQYEMTRLDVSGYDSVVLVASDWLGSADAADARMLLGYLVLSQVLESAEVKPSVVVESMSTDNANLFDQANVERLVSPDLQASMLTQVALRRELHWVMEELFSAGGAEIEFRHVDRLGLDGKAESFEALRHARSAHGEVLLGTLHRRDEAMPRLILNPKDKQSPIELIAGDELVVLAIA</sequence>
<evidence type="ECO:0000256" key="7">
    <source>
        <dbReference type="SAM" id="MobiDB-lite"/>
    </source>
</evidence>